<dbReference type="Proteomes" id="UP000665043">
    <property type="component" value="Chromosome"/>
</dbReference>
<evidence type="ECO:0000313" key="2">
    <source>
        <dbReference type="Proteomes" id="UP000665043"/>
    </source>
</evidence>
<dbReference type="InterPro" id="IPR025432">
    <property type="entry name" value="YhfH-like"/>
</dbReference>
<keyword evidence="2" id="KW-1185">Reference proteome</keyword>
<organism evidence="1 2">
    <name type="scientific">Sediminibacillus dalangtanensis</name>
    <dbReference type="NCBI Taxonomy" id="2729421"/>
    <lineage>
        <taxon>Bacteria</taxon>
        <taxon>Bacillati</taxon>
        <taxon>Bacillota</taxon>
        <taxon>Bacilli</taxon>
        <taxon>Bacillales</taxon>
        <taxon>Bacillaceae</taxon>
        <taxon>Sediminibacillus</taxon>
    </lineage>
</organism>
<dbReference type="Pfam" id="PF14149">
    <property type="entry name" value="YhfH"/>
    <property type="match status" value="1"/>
</dbReference>
<evidence type="ECO:0000313" key="1">
    <source>
        <dbReference type="EMBL" id="QTM98637.1"/>
    </source>
</evidence>
<gene>
    <name evidence="1" type="ORF">ERJ70_04600</name>
</gene>
<dbReference type="EMBL" id="CP046956">
    <property type="protein sequence ID" value="QTM98637.1"/>
    <property type="molecule type" value="Genomic_DNA"/>
</dbReference>
<accession>A0ABX7VWD0</accession>
<name>A0ABX7VWD0_9BACI</name>
<reference evidence="1 2" key="1">
    <citation type="submission" date="2019-12" db="EMBL/GenBank/DDBJ databases">
        <title>The whole genome sequencing of a strain isolated from a Mars analog, Dalangtan Playa.</title>
        <authorList>
            <person name="Huang T."/>
        </authorList>
    </citation>
    <scope>NUCLEOTIDE SEQUENCE [LARGE SCALE GENOMIC DNA]</scope>
    <source>
        <strain evidence="1 2">DP4-553-S</strain>
    </source>
</reference>
<proteinExistence type="predicted"/>
<dbReference type="RefSeq" id="WP_309507326.1">
    <property type="nucleotide sequence ID" value="NZ_CP046956.1"/>
</dbReference>
<protein>
    <submittedName>
        <fullName evidence="1">YhfH family protein</fullName>
    </submittedName>
</protein>
<sequence length="48" mass="5648">MWRGFSLLSIMEFFKNLPRKKCHNCGKEIIEKADCYGNLCDQCDHPAR</sequence>